<organism evidence="1">
    <name type="scientific">Phytophthora nicotianae</name>
    <name type="common">Potato buckeye rot agent</name>
    <name type="synonym">Phytophthora parasitica</name>
    <dbReference type="NCBI Taxonomy" id="4792"/>
    <lineage>
        <taxon>Eukaryota</taxon>
        <taxon>Sar</taxon>
        <taxon>Stramenopiles</taxon>
        <taxon>Oomycota</taxon>
        <taxon>Peronosporomycetes</taxon>
        <taxon>Peronosporales</taxon>
        <taxon>Peronosporaceae</taxon>
        <taxon>Phytophthora</taxon>
    </lineage>
</organism>
<reference evidence="1" key="1">
    <citation type="submission" date="2013-11" db="EMBL/GenBank/DDBJ databases">
        <title>The Genome Sequence of Phytophthora parasitica CHvinca01.</title>
        <authorList>
            <consortium name="The Broad Institute Genomics Platform"/>
            <person name="Russ C."/>
            <person name="Tyler B."/>
            <person name="Panabieres F."/>
            <person name="Shan W."/>
            <person name="Tripathy S."/>
            <person name="Grunwald N."/>
            <person name="Machado M."/>
            <person name="Johnson C.S."/>
            <person name="Arredondo F."/>
            <person name="Hong C."/>
            <person name="Coffey M."/>
            <person name="Young S.K."/>
            <person name="Zeng Q."/>
            <person name="Gargeya S."/>
            <person name="Fitzgerald M."/>
            <person name="Abouelleil A."/>
            <person name="Alvarado L."/>
            <person name="Chapman S.B."/>
            <person name="Gainer-Dewar J."/>
            <person name="Goldberg J."/>
            <person name="Griggs A."/>
            <person name="Gujja S."/>
            <person name="Hansen M."/>
            <person name="Howarth C."/>
            <person name="Imamovic A."/>
            <person name="Ireland A."/>
            <person name="Larimer J."/>
            <person name="McCowan C."/>
            <person name="Murphy C."/>
            <person name="Pearson M."/>
            <person name="Poon T.W."/>
            <person name="Priest M."/>
            <person name="Roberts A."/>
            <person name="Saif S."/>
            <person name="Shea T."/>
            <person name="Sykes S."/>
            <person name="Wortman J."/>
            <person name="Nusbaum C."/>
            <person name="Birren B."/>
        </authorList>
    </citation>
    <scope>NUCLEOTIDE SEQUENCE [LARGE SCALE GENOMIC DNA]</scope>
    <source>
        <strain evidence="1">CHvinca01</strain>
    </source>
</reference>
<accession>W2KUN4</accession>
<sequence>MGSFLESCNEPILDQEYKTWITLSTKRSAR</sequence>
<protein>
    <submittedName>
        <fullName evidence="1">Uncharacterized protein</fullName>
    </submittedName>
</protein>
<name>W2KUN4_PHYNI</name>
<dbReference type="EMBL" id="KI680910">
    <property type="protein sequence ID" value="ETL88075.1"/>
    <property type="molecule type" value="Genomic_DNA"/>
</dbReference>
<evidence type="ECO:0000313" key="1">
    <source>
        <dbReference type="EMBL" id="ETL88075.1"/>
    </source>
</evidence>
<gene>
    <name evidence="1" type="ORF">L917_12828</name>
</gene>
<dbReference type="Proteomes" id="UP000054423">
    <property type="component" value="Unassembled WGS sequence"/>
</dbReference>
<dbReference type="AlphaFoldDB" id="W2KUN4"/>
<proteinExistence type="predicted"/>